<dbReference type="GO" id="GO:0008236">
    <property type="term" value="F:serine-type peptidase activity"/>
    <property type="evidence" value="ECO:0007669"/>
    <property type="project" value="UniProtKB-KW"/>
</dbReference>
<dbReference type="InterPro" id="IPR012393">
    <property type="entry name" value="Tricorn_protease"/>
</dbReference>
<evidence type="ECO:0000256" key="3">
    <source>
        <dbReference type="ARBA" id="ARBA00022490"/>
    </source>
</evidence>
<dbReference type="Pfam" id="PF26549">
    <property type="entry name" value="Tricorn_N"/>
    <property type="match status" value="1"/>
</dbReference>
<feature type="compositionally biased region" description="Basic and acidic residues" evidence="7">
    <location>
        <begin position="518"/>
        <end position="530"/>
    </location>
</feature>
<dbReference type="SUPFAM" id="SSF69304">
    <property type="entry name" value="Tricorn protease N-terminal domain"/>
    <property type="match status" value="1"/>
</dbReference>
<evidence type="ECO:0000256" key="1">
    <source>
        <dbReference type="ARBA" id="ARBA00004496"/>
    </source>
</evidence>
<keyword evidence="3" id="KW-0963">Cytoplasm</keyword>
<dbReference type="GO" id="GO:0006508">
    <property type="term" value="P:proteolysis"/>
    <property type="evidence" value="ECO:0007669"/>
    <property type="project" value="UniProtKB-KW"/>
</dbReference>
<sequence>MSLQGYYRTPAIYDNQIVFVSEDDLWVVLAEGGLAHRLTTGLGMVTTPVFSPDGSMIAFGGSDEGFLEVYVMPSQGGIARRLTFLGDSVNVIEWTKKGIIFSSSAREPFRRLNTLWTISPGGGTPVRLSVGPANFISHSSQKGSVIQRHGYREYGFWKRYRGGTAGELWIDKKGNDCYQKLISLKSDFARPLWVKDRIYFSSDHEGTGNLYSCNVEGQDLQQHTSHKDYYVRNQSTDGHKIVYHAGGDLYVYHPEIQKVQPVDVRYFGSRPQRNRRFITSGRYLDGYEIHPRGSHLAVTVRGKAFSLANWEGPASPLAESHGVRFRLPRWLHDGTRIVVVTDWTEQDQLEIYDAQTSKSISLSANLDLGRIEEIISNPHKDEIALLNHRSELIWVDLKSWEFRVVDRNPYGLVHGMSWSPDGEWIAYSSAETRRTLAIKLYEVKTGKITPITKPVLKDVSPAFDPEGKYLYFLSFRQFDPAWDSLHFDLSFPRGMRPYLITLQKDLSSPFTVKAPELIQKEEKEEKEEPKGKRKKMTRKSRRLPLTWKGLKIVSRLFL</sequence>
<comment type="caution">
    <text evidence="8">The sequence shown here is derived from an EMBL/GenBank/DDBJ whole genome shotgun (WGS) entry which is preliminary data.</text>
</comment>
<dbReference type="SUPFAM" id="SSF82171">
    <property type="entry name" value="DPP6 N-terminal domain-like"/>
    <property type="match status" value="1"/>
</dbReference>
<keyword evidence="5" id="KW-0378">Hydrolase</keyword>
<evidence type="ECO:0008006" key="10">
    <source>
        <dbReference type="Google" id="ProtNLM"/>
    </source>
</evidence>
<evidence type="ECO:0000256" key="4">
    <source>
        <dbReference type="ARBA" id="ARBA00022670"/>
    </source>
</evidence>
<dbReference type="Proteomes" id="UP000036771">
    <property type="component" value="Unassembled WGS sequence"/>
</dbReference>
<reference evidence="8 9" key="1">
    <citation type="submission" date="2015-03" db="EMBL/GenBank/DDBJ databases">
        <title>Caedibacter varicaedens, whole genome shotgun sequence.</title>
        <authorList>
            <person name="Suzuki H."/>
            <person name="Dapper A.L."/>
            <person name="Gibson A.K."/>
            <person name="Jackson C."/>
            <person name="Lee H."/>
            <person name="Pejaver V.R."/>
            <person name="Doak T."/>
            <person name="Lynch M."/>
        </authorList>
    </citation>
    <scope>NUCLEOTIDE SEQUENCE [LARGE SCALE GENOMIC DNA]</scope>
</reference>
<dbReference type="InterPro" id="IPR015943">
    <property type="entry name" value="WD40/YVTN_repeat-like_dom_sf"/>
</dbReference>
<feature type="compositionally biased region" description="Basic residues" evidence="7">
    <location>
        <begin position="531"/>
        <end position="540"/>
    </location>
</feature>
<dbReference type="STRING" id="1629334.Cva_00987"/>
<comment type="similarity">
    <text evidence="2">Belongs to the peptidase S41B family.</text>
</comment>
<evidence type="ECO:0000256" key="2">
    <source>
        <dbReference type="ARBA" id="ARBA00008524"/>
    </source>
</evidence>
<protein>
    <recommendedName>
        <fullName evidence="10">Translocation protein TolB</fullName>
    </recommendedName>
</protein>
<keyword evidence="6" id="KW-0720">Serine protease</keyword>
<dbReference type="Gene3D" id="2.130.10.10">
    <property type="entry name" value="YVTN repeat-like/Quinoprotein amine dehydrogenase"/>
    <property type="match status" value="1"/>
</dbReference>
<dbReference type="PANTHER" id="PTHR43253:SF1">
    <property type="entry name" value="TRICORN PROTEASE HOMOLOG 2-RELATED"/>
    <property type="match status" value="1"/>
</dbReference>
<dbReference type="Gene3D" id="2.120.10.60">
    <property type="entry name" value="Tricorn protease N-terminal domain"/>
    <property type="match status" value="1"/>
</dbReference>
<evidence type="ECO:0000256" key="7">
    <source>
        <dbReference type="SAM" id="MobiDB-lite"/>
    </source>
</evidence>
<organism evidence="8 9">
    <name type="scientific">Caedimonas varicaedens</name>
    <dbReference type="NCBI Taxonomy" id="1629334"/>
    <lineage>
        <taxon>Bacteria</taxon>
        <taxon>Pseudomonadati</taxon>
        <taxon>Pseudomonadota</taxon>
        <taxon>Alphaproteobacteria</taxon>
        <taxon>Holosporales</taxon>
        <taxon>Caedimonadaceae</taxon>
        <taxon>Caedimonas</taxon>
    </lineage>
</organism>
<dbReference type="Pfam" id="PF26550">
    <property type="entry name" value="Tricorn_2nd"/>
    <property type="match status" value="1"/>
</dbReference>
<evidence type="ECO:0000313" key="9">
    <source>
        <dbReference type="Proteomes" id="UP000036771"/>
    </source>
</evidence>
<gene>
    <name evidence="8" type="ORF">Cva_00987</name>
</gene>
<accession>A0A0K8MCZ0</accession>
<keyword evidence="4" id="KW-0645">Protease</keyword>
<dbReference type="PANTHER" id="PTHR43253">
    <property type="entry name" value="TRICORN PROTEASE HOMOLOG 2-RELATED"/>
    <property type="match status" value="1"/>
</dbReference>
<comment type="subcellular location">
    <subcellularLocation>
        <location evidence="1">Cytoplasm</location>
    </subcellularLocation>
</comment>
<evidence type="ECO:0000313" key="8">
    <source>
        <dbReference type="EMBL" id="GAO98337.1"/>
    </source>
</evidence>
<dbReference type="EMBL" id="BBVC01000045">
    <property type="protein sequence ID" value="GAO98337.1"/>
    <property type="molecule type" value="Genomic_DNA"/>
</dbReference>
<feature type="region of interest" description="Disordered" evidence="7">
    <location>
        <begin position="517"/>
        <end position="540"/>
    </location>
</feature>
<name>A0A0K8MCZ0_9PROT</name>
<keyword evidence="9" id="KW-1185">Reference proteome</keyword>
<dbReference type="AlphaFoldDB" id="A0A0K8MCZ0"/>
<proteinExistence type="inferred from homology"/>
<dbReference type="GO" id="GO:0005737">
    <property type="term" value="C:cytoplasm"/>
    <property type="evidence" value="ECO:0007669"/>
    <property type="project" value="UniProtKB-SubCell"/>
</dbReference>
<evidence type="ECO:0000256" key="6">
    <source>
        <dbReference type="ARBA" id="ARBA00022825"/>
    </source>
</evidence>
<evidence type="ECO:0000256" key="5">
    <source>
        <dbReference type="ARBA" id="ARBA00022801"/>
    </source>
</evidence>